<dbReference type="EMBL" id="CM027680">
    <property type="protein sequence ID" value="KAG0547719.1"/>
    <property type="molecule type" value="Genomic_DNA"/>
</dbReference>
<accession>A0A921UWQ1</accession>
<comment type="caution">
    <text evidence="2">The sequence shown here is derived from an EMBL/GenBank/DDBJ whole genome shotgun (WGS) entry which is preliminary data.</text>
</comment>
<dbReference type="InterPro" id="IPR009003">
    <property type="entry name" value="Peptidase_S1_PA"/>
</dbReference>
<dbReference type="Proteomes" id="UP000807115">
    <property type="component" value="Chromosome 1"/>
</dbReference>
<reference evidence="2" key="1">
    <citation type="journal article" date="2019" name="BMC Genomics">
        <title>A new reference genome for Sorghum bicolor reveals high levels of sequence similarity between sweet and grain genotypes: implications for the genetics of sugar metabolism.</title>
        <authorList>
            <person name="Cooper E.A."/>
            <person name="Brenton Z.W."/>
            <person name="Flinn B.S."/>
            <person name="Jenkins J."/>
            <person name="Shu S."/>
            <person name="Flowers D."/>
            <person name="Luo F."/>
            <person name="Wang Y."/>
            <person name="Xia P."/>
            <person name="Barry K."/>
            <person name="Daum C."/>
            <person name="Lipzen A."/>
            <person name="Yoshinaga Y."/>
            <person name="Schmutz J."/>
            <person name="Saski C."/>
            <person name="Vermerris W."/>
            <person name="Kresovich S."/>
        </authorList>
    </citation>
    <scope>NUCLEOTIDE SEQUENCE</scope>
</reference>
<dbReference type="PANTHER" id="PTHR18868:SF51">
    <property type="entry name" value="PROTEASE DO-LIKE 14"/>
    <property type="match status" value="1"/>
</dbReference>
<organism evidence="2 3">
    <name type="scientific">Sorghum bicolor</name>
    <name type="common">Sorghum</name>
    <name type="synonym">Sorghum vulgare</name>
    <dbReference type="NCBI Taxonomy" id="4558"/>
    <lineage>
        <taxon>Eukaryota</taxon>
        <taxon>Viridiplantae</taxon>
        <taxon>Streptophyta</taxon>
        <taxon>Embryophyta</taxon>
        <taxon>Tracheophyta</taxon>
        <taxon>Spermatophyta</taxon>
        <taxon>Magnoliopsida</taxon>
        <taxon>Liliopsida</taxon>
        <taxon>Poales</taxon>
        <taxon>Poaceae</taxon>
        <taxon>PACMAD clade</taxon>
        <taxon>Panicoideae</taxon>
        <taxon>Andropogonodae</taxon>
        <taxon>Andropogoneae</taxon>
        <taxon>Sorghinae</taxon>
        <taxon>Sorghum</taxon>
    </lineage>
</organism>
<gene>
    <name evidence="2" type="ORF">BDA96_01G104900</name>
</gene>
<sequence>MDDVPPPPPFKMNPLSDMPPPSDVTLPHDVPPRPDVLSPPDAAAHSNVEADAIAMVRALLPVAATLALPHDVLRPTSIHAVRSIGKMVANKRSGGAISRSLNENKRTCFAAREATKSSLSDGLWDSKDGVWSKLSEQVALNLSKSVVSLVLSDGDTVLFASSGIAIECHAHVSRFLTSAGLVRALNNEENGHDNVKIEVHHKGRAVTGFLEEYDLDYDIAVVKIISFLDVQKVLLHRALRAMLHSEVVAVGHDISGKIMAKSGKLTCDPRGYEDCELMFSTCKLSEGWEGGPLFDFFGNFLGMNLLSYMGGSFFIPKDIIMERLEYFRTSLQRNAFLGWTKYLNAVMIRGLTDDILEGDLLDSKQGVWGKLSEQVTLNLSKSVVSLVLSDGHNVLFASSGIAIECNVNVSRFLTSASLVRALNNEEKGLANVKIEVRHKGRAITGFLEEHNLDYDIAVVKIMSFLDAQNVLLLSAPPILPNSKVVAVGHDSSGKIMATNGKLTCGPSVCKYGESLMSSTCILSKVWEGGPLFDFSGSFVGMNLFSSKEASFFMPSNIIIEWLGQLRISQERNAFLSRVKYLKMVRVGGLTNDIPEAYRDALTDPEYEVHKMLGYPRPSKRDMTLVNSFEKAFGDVYDKDDRQGVWKLLEKRVSKGISRNVVSLASFNGNTRFFSCTGCFIDWDDKCQDNNVSTILTSASLVRNSDPFDGENKVIDGLKIEVKHPKGPLLEGSLIHYNLDYNVALVSVKRLKSYSACPLAICKRNLIYESSKVLSVGCCFQTGKLMASSGKLVAWSGSLDCKLLIYSTCEITKAGIGGPLVDFDGNFIGMNFYDPKLGTPAVSCDDIVDVLERFKEKCGGVDSLSNPNGVGGVQGDCSVSLNWWPVPRPYWRQPDEPEKSYLDEYERGVLDSGSKFEYVGGYIYILK</sequence>
<feature type="compositionally biased region" description="Pro residues" evidence="1">
    <location>
        <begin position="1"/>
        <end position="22"/>
    </location>
</feature>
<protein>
    <submittedName>
        <fullName evidence="2">Uncharacterized protein</fullName>
    </submittedName>
</protein>
<feature type="region of interest" description="Disordered" evidence="1">
    <location>
        <begin position="1"/>
        <end position="43"/>
    </location>
</feature>
<dbReference type="Pfam" id="PF13365">
    <property type="entry name" value="Trypsin_2"/>
    <property type="match status" value="3"/>
</dbReference>
<dbReference type="AlphaFoldDB" id="A0A921UWQ1"/>
<proteinExistence type="predicted"/>
<name>A0A921UWQ1_SORBI</name>
<evidence type="ECO:0000313" key="3">
    <source>
        <dbReference type="Proteomes" id="UP000807115"/>
    </source>
</evidence>
<dbReference type="PANTHER" id="PTHR18868">
    <property type="entry name" value="OS07G0665300 PROTEIN-RELATED"/>
    <property type="match status" value="1"/>
</dbReference>
<evidence type="ECO:0000313" key="2">
    <source>
        <dbReference type="EMBL" id="KAG0547719.1"/>
    </source>
</evidence>
<evidence type="ECO:0000256" key="1">
    <source>
        <dbReference type="SAM" id="MobiDB-lite"/>
    </source>
</evidence>
<reference evidence="2" key="2">
    <citation type="submission" date="2020-10" db="EMBL/GenBank/DDBJ databases">
        <authorList>
            <person name="Cooper E.A."/>
            <person name="Brenton Z.W."/>
            <person name="Flinn B.S."/>
            <person name="Jenkins J."/>
            <person name="Shu S."/>
            <person name="Flowers D."/>
            <person name="Luo F."/>
            <person name="Wang Y."/>
            <person name="Xia P."/>
            <person name="Barry K."/>
            <person name="Daum C."/>
            <person name="Lipzen A."/>
            <person name="Yoshinaga Y."/>
            <person name="Schmutz J."/>
            <person name="Saski C."/>
            <person name="Vermerris W."/>
            <person name="Kresovich S."/>
        </authorList>
    </citation>
    <scope>NUCLEOTIDE SEQUENCE</scope>
</reference>
<dbReference type="Gene3D" id="2.40.10.120">
    <property type="match status" value="3"/>
</dbReference>
<dbReference type="SUPFAM" id="SSF50494">
    <property type="entry name" value="Trypsin-like serine proteases"/>
    <property type="match status" value="3"/>
</dbReference>